<comment type="caution">
    <text evidence="1">The sequence shown here is derived from an EMBL/GenBank/DDBJ whole genome shotgun (WGS) entry which is preliminary data.</text>
</comment>
<evidence type="ECO:0000313" key="2">
    <source>
        <dbReference type="Proteomes" id="UP001236507"/>
    </source>
</evidence>
<evidence type="ECO:0008006" key="3">
    <source>
        <dbReference type="Google" id="ProtNLM"/>
    </source>
</evidence>
<accession>A0ABT6Y8S2</accession>
<dbReference type="EMBL" id="JASHIF010000009">
    <property type="protein sequence ID" value="MDI9859869.1"/>
    <property type="molecule type" value="Genomic_DNA"/>
</dbReference>
<reference evidence="1 2" key="1">
    <citation type="submission" date="2023-05" db="EMBL/GenBank/DDBJ databases">
        <title>Novel species of genus Flectobacillus isolated from stream in China.</title>
        <authorList>
            <person name="Lu H."/>
        </authorList>
    </citation>
    <scope>NUCLEOTIDE SEQUENCE [LARGE SCALE GENOMIC DNA]</scope>
    <source>
        <strain evidence="1 2">KCTC 42575</strain>
    </source>
</reference>
<evidence type="ECO:0000313" key="1">
    <source>
        <dbReference type="EMBL" id="MDI9859869.1"/>
    </source>
</evidence>
<name>A0ABT6Y8S2_9BACT</name>
<organism evidence="1 2">
    <name type="scientific">Flectobacillus roseus</name>
    <dbReference type="NCBI Taxonomy" id="502259"/>
    <lineage>
        <taxon>Bacteria</taxon>
        <taxon>Pseudomonadati</taxon>
        <taxon>Bacteroidota</taxon>
        <taxon>Cytophagia</taxon>
        <taxon>Cytophagales</taxon>
        <taxon>Flectobacillaceae</taxon>
        <taxon>Flectobacillus</taxon>
    </lineage>
</organism>
<keyword evidence="2" id="KW-1185">Reference proteome</keyword>
<gene>
    <name evidence="1" type="ORF">QM524_11670</name>
</gene>
<protein>
    <recommendedName>
        <fullName evidence="3">Apea-like HEPN domain-containing protein</fullName>
    </recommendedName>
</protein>
<dbReference type="RefSeq" id="WP_283344730.1">
    <property type="nucleotide sequence ID" value="NZ_JASHIF010000009.1"/>
</dbReference>
<dbReference type="Proteomes" id="UP001236507">
    <property type="component" value="Unassembled WGS sequence"/>
</dbReference>
<sequence>MKEIYINPENLTAEITYTQTKTDESGIIVDTIIIPVIYSQEQFDTENITRIDYYINEHIKDDNIKIYEDLCYSVGKINRLAEVNFDRLRRLINQYFLNRKYKSFFRKRDKATQEIAKYNVLHNFNKLTFRQLFNILKYIIENDRKFQSIAEFETLEKREAFFEYYDRFIANRNIFTHGIIFISLPDMKIMCRAIVNNSEVYREIDENSIVSTHQVYHLLDRVIGQMLEKLI</sequence>
<proteinExistence type="predicted"/>